<proteinExistence type="predicted"/>
<protein>
    <submittedName>
        <fullName evidence="1">Uncharacterized protein</fullName>
    </submittedName>
</protein>
<evidence type="ECO:0000313" key="2">
    <source>
        <dbReference type="Proteomes" id="UP001521222"/>
    </source>
</evidence>
<accession>A0ABR3QK63</accession>
<organism evidence="1 2">
    <name type="scientific">Nothophoma quercina</name>
    <dbReference type="NCBI Taxonomy" id="749835"/>
    <lineage>
        <taxon>Eukaryota</taxon>
        <taxon>Fungi</taxon>
        <taxon>Dikarya</taxon>
        <taxon>Ascomycota</taxon>
        <taxon>Pezizomycotina</taxon>
        <taxon>Dothideomycetes</taxon>
        <taxon>Pleosporomycetidae</taxon>
        <taxon>Pleosporales</taxon>
        <taxon>Pleosporineae</taxon>
        <taxon>Didymellaceae</taxon>
        <taxon>Nothophoma</taxon>
    </lineage>
</organism>
<dbReference type="Proteomes" id="UP001521222">
    <property type="component" value="Unassembled WGS sequence"/>
</dbReference>
<dbReference type="EMBL" id="JAKIXB020000045">
    <property type="protein sequence ID" value="KAL1592537.1"/>
    <property type="molecule type" value="Genomic_DNA"/>
</dbReference>
<reference evidence="1 2" key="1">
    <citation type="submission" date="2024-02" db="EMBL/GenBank/DDBJ databases">
        <title>De novo assembly and annotation of 12 fungi associated with fruit tree decline syndrome in Ontario, Canada.</title>
        <authorList>
            <person name="Sulman M."/>
            <person name="Ellouze W."/>
            <person name="Ilyukhin E."/>
        </authorList>
    </citation>
    <scope>NUCLEOTIDE SEQUENCE [LARGE SCALE GENOMIC DNA]</scope>
    <source>
        <strain evidence="1 2">M97-236</strain>
    </source>
</reference>
<keyword evidence="2" id="KW-1185">Reference proteome</keyword>
<evidence type="ECO:0000313" key="1">
    <source>
        <dbReference type="EMBL" id="KAL1592537.1"/>
    </source>
</evidence>
<comment type="caution">
    <text evidence="1">The sequence shown here is derived from an EMBL/GenBank/DDBJ whole genome shotgun (WGS) entry which is preliminary data.</text>
</comment>
<name>A0ABR3QK63_9PLEO</name>
<sequence>MNPPDYDNLDAGDTAEPRVKDILRIPGWEPTYTEIPIHWIQNRQWNNANYVAVTGHIVRKDNTGKIWERPIPVFVDTMIYNPRYAHLDTYKSLYRSSESVQIKTLSVQGAVVAGSEYLEFKDLHYRGYDVQYAKVKIQLPSNAPAKQSWFLVIQPLNRTINAQRFMAMSPALKGIVEAVLNKVTMGNASKLMEVWGACGEPCQHFNP</sequence>
<gene>
    <name evidence="1" type="ORF">SLS59_009629</name>
</gene>